<reference evidence="2 3" key="1">
    <citation type="submission" date="2020-08" db="EMBL/GenBank/DDBJ databases">
        <title>Sequencing the genomes of 1000 actinobacteria strains.</title>
        <authorList>
            <person name="Klenk H.-P."/>
        </authorList>
    </citation>
    <scope>NUCLEOTIDE SEQUENCE [LARGE SCALE GENOMIC DNA]</scope>
    <source>
        <strain evidence="2 3">DSM 105498</strain>
    </source>
</reference>
<protein>
    <submittedName>
        <fullName evidence="2">Uncharacterized protein</fullName>
    </submittedName>
</protein>
<name>A0A7W4VXX6_9ACTN</name>
<accession>A0A7W4VXX6</accession>
<evidence type="ECO:0000256" key="1">
    <source>
        <dbReference type="SAM" id="MobiDB-lite"/>
    </source>
</evidence>
<dbReference type="RefSeq" id="WP_183593235.1">
    <property type="nucleotide sequence ID" value="NZ_JACHWR010000002.1"/>
</dbReference>
<dbReference type="AlphaFoldDB" id="A0A7W4VXX6"/>
<dbReference type="EMBL" id="JACHWR010000002">
    <property type="protein sequence ID" value="MBB3043379.1"/>
    <property type="molecule type" value="Genomic_DNA"/>
</dbReference>
<proteinExistence type="predicted"/>
<keyword evidence="3" id="KW-1185">Reference proteome</keyword>
<dbReference type="Proteomes" id="UP000589626">
    <property type="component" value="Unassembled WGS sequence"/>
</dbReference>
<feature type="region of interest" description="Disordered" evidence="1">
    <location>
        <begin position="43"/>
        <end position="65"/>
    </location>
</feature>
<comment type="caution">
    <text evidence="2">The sequence shown here is derived from an EMBL/GenBank/DDBJ whole genome shotgun (WGS) entry which is preliminary data.</text>
</comment>
<sequence length="248" mass="26766">MLNRPRVVIGRRRQHEPLRSWSGWSLTSILINPAEVVQVRDAGWSADAPPRPRDGERSVGTADGLGFGVDDSWHNPVEVVPWTEVEAIARAVPDEVRQHLVEFRARWRDHQVAYPRFVASAEAIGCGPIVPGQPLTPRQEAYVREHEAFEASGVLPAWEQKRALLDAERLGLHARALSVDADSEAGDLLELLDDQKRDRSAEKPGTAAGPPSSTDRPALRPPSPGTTSAARAAGSSSPIAPTTGGGGR</sequence>
<feature type="region of interest" description="Disordered" evidence="1">
    <location>
        <begin position="193"/>
        <end position="248"/>
    </location>
</feature>
<evidence type="ECO:0000313" key="3">
    <source>
        <dbReference type="Proteomes" id="UP000589626"/>
    </source>
</evidence>
<evidence type="ECO:0000313" key="2">
    <source>
        <dbReference type="EMBL" id="MBB3043379.1"/>
    </source>
</evidence>
<organism evidence="2 3">
    <name type="scientific">Nocardioides soli</name>
    <dbReference type="NCBI Taxonomy" id="1036020"/>
    <lineage>
        <taxon>Bacteria</taxon>
        <taxon>Bacillati</taxon>
        <taxon>Actinomycetota</taxon>
        <taxon>Actinomycetes</taxon>
        <taxon>Propionibacteriales</taxon>
        <taxon>Nocardioidaceae</taxon>
        <taxon>Nocardioides</taxon>
    </lineage>
</organism>
<feature type="compositionally biased region" description="Low complexity" evidence="1">
    <location>
        <begin position="225"/>
        <end position="241"/>
    </location>
</feature>
<gene>
    <name evidence="2" type="ORF">FHU40_003197</name>
</gene>
<feature type="compositionally biased region" description="Basic and acidic residues" evidence="1">
    <location>
        <begin position="193"/>
        <end position="202"/>
    </location>
</feature>